<reference evidence="1 2" key="1">
    <citation type="submission" date="2021-06" db="EMBL/GenBank/DDBJ databases">
        <authorList>
            <person name="Kallberg Y."/>
            <person name="Tangrot J."/>
            <person name="Rosling A."/>
        </authorList>
    </citation>
    <scope>NUCLEOTIDE SEQUENCE [LARGE SCALE GENOMIC DNA]</scope>
    <source>
        <strain evidence="1 2">120-4 pot B 10/14</strain>
    </source>
</reference>
<comment type="caution">
    <text evidence="1">The sequence shown here is derived from an EMBL/GenBank/DDBJ whole genome shotgun (WGS) entry which is preliminary data.</text>
</comment>
<keyword evidence="2" id="KW-1185">Reference proteome</keyword>
<accession>A0ABN7X8C1</accession>
<organism evidence="1 2">
    <name type="scientific">Gigaspora margarita</name>
    <dbReference type="NCBI Taxonomy" id="4874"/>
    <lineage>
        <taxon>Eukaryota</taxon>
        <taxon>Fungi</taxon>
        <taxon>Fungi incertae sedis</taxon>
        <taxon>Mucoromycota</taxon>
        <taxon>Glomeromycotina</taxon>
        <taxon>Glomeromycetes</taxon>
        <taxon>Diversisporales</taxon>
        <taxon>Gigasporaceae</taxon>
        <taxon>Gigaspora</taxon>
    </lineage>
</organism>
<feature type="non-terminal residue" evidence="1">
    <location>
        <position position="198"/>
    </location>
</feature>
<name>A0ABN7X8C1_GIGMA</name>
<dbReference type="EMBL" id="CAJVQB010094255">
    <property type="protein sequence ID" value="CAG8848973.1"/>
    <property type="molecule type" value="Genomic_DNA"/>
</dbReference>
<proteinExistence type="predicted"/>
<gene>
    <name evidence="1" type="ORF">GMARGA_LOCUS39454</name>
</gene>
<sequence>YPHTANVIKEKLEETIEAWGLTEKVYSITTNNGANMKAAIKKMNNIKRFDARQSTCSTGQAINQLFYGAKAAKTLPQKSTNRLDNILQLTENGRLRVQQIRAGIKSDIHVWRWVWFCSGDGGCQRSCGRFGDCIKECNYYSDQHNFNNPFNMHKCSIRILTEVMLLEIDTEFPVCMTIKGIHVPQNIIRETTALFKSG</sequence>
<evidence type="ECO:0000313" key="2">
    <source>
        <dbReference type="Proteomes" id="UP000789901"/>
    </source>
</evidence>
<feature type="non-terminal residue" evidence="1">
    <location>
        <position position="1"/>
    </location>
</feature>
<dbReference type="Proteomes" id="UP000789901">
    <property type="component" value="Unassembled WGS sequence"/>
</dbReference>
<evidence type="ECO:0000313" key="1">
    <source>
        <dbReference type="EMBL" id="CAG8848973.1"/>
    </source>
</evidence>
<protein>
    <submittedName>
        <fullName evidence="1">39327_t:CDS:1</fullName>
    </submittedName>
</protein>